<dbReference type="Pfam" id="PF00628">
    <property type="entry name" value="PHD"/>
    <property type="match status" value="1"/>
</dbReference>
<feature type="compositionally biased region" description="Basic and acidic residues" evidence="9">
    <location>
        <begin position="559"/>
        <end position="568"/>
    </location>
</feature>
<dbReference type="Pfam" id="PF07524">
    <property type="entry name" value="Bromo_TP"/>
    <property type="match status" value="1"/>
</dbReference>
<dbReference type="GO" id="GO:0046982">
    <property type="term" value="F:protein heterodimerization activity"/>
    <property type="evidence" value="ECO:0007669"/>
    <property type="project" value="InterPro"/>
</dbReference>
<feature type="region of interest" description="Disordered" evidence="9">
    <location>
        <begin position="219"/>
        <end position="710"/>
    </location>
</feature>
<feature type="compositionally biased region" description="Low complexity" evidence="9">
    <location>
        <begin position="640"/>
        <end position="652"/>
    </location>
</feature>
<evidence type="ECO:0000256" key="6">
    <source>
        <dbReference type="ARBA" id="ARBA00023163"/>
    </source>
</evidence>
<keyword evidence="4" id="KW-0862">Zinc</keyword>
<evidence type="ECO:0000256" key="2">
    <source>
        <dbReference type="ARBA" id="ARBA00022723"/>
    </source>
</evidence>
<feature type="domain" description="PHD-type" evidence="10">
    <location>
        <begin position="733"/>
        <end position="783"/>
    </location>
</feature>
<dbReference type="InterPro" id="IPR019787">
    <property type="entry name" value="Znf_PHD-finger"/>
</dbReference>
<feature type="compositionally biased region" description="Low complexity" evidence="9">
    <location>
        <begin position="569"/>
        <end position="631"/>
    </location>
</feature>
<feature type="compositionally biased region" description="Basic residues" evidence="9">
    <location>
        <begin position="488"/>
        <end position="497"/>
    </location>
</feature>
<dbReference type="GO" id="GO:0002039">
    <property type="term" value="F:p53 binding"/>
    <property type="evidence" value="ECO:0007669"/>
    <property type="project" value="TreeGrafter"/>
</dbReference>
<evidence type="ECO:0000256" key="8">
    <source>
        <dbReference type="PROSITE-ProRule" id="PRU00146"/>
    </source>
</evidence>
<dbReference type="PANTHER" id="PTHR46452:SF1">
    <property type="entry name" value="TRANSCRIPTION INITIATION FACTOR TFIID SUBUNIT 3"/>
    <property type="match status" value="1"/>
</dbReference>
<dbReference type="PROSITE" id="PS50016">
    <property type="entry name" value="ZF_PHD_2"/>
    <property type="match status" value="1"/>
</dbReference>
<evidence type="ECO:0000256" key="7">
    <source>
        <dbReference type="ARBA" id="ARBA00023242"/>
    </source>
</evidence>
<dbReference type="InterPro" id="IPR001965">
    <property type="entry name" value="Znf_PHD"/>
</dbReference>
<comment type="subcellular location">
    <subcellularLocation>
        <location evidence="1">Nucleus</location>
    </subcellularLocation>
</comment>
<feature type="compositionally biased region" description="Low complexity" evidence="9">
    <location>
        <begin position="546"/>
        <end position="555"/>
    </location>
</feature>
<dbReference type="PANTHER" id="PTHR46452">
    <property type="entry name" value="TRANSCRIPTION INITIATION FACTOR TFIID SUBUNIT 3"/>
    <property type="match status" value="1"/>
</dbReference>
<dbReference type="SMART" id="SM00249">
    <property type="entry name" value="PHD"/>
    <property type="match status" value="1"/>
</dbReference>
<reference evidence="11" key="1">
    <citation type="submission" date="2014-05" db="EMBL/GenBank/DDBJ databases">
        <authorList>
            <person name="Chronopoulou M."/>
        </authorList>
    </citation>
    <scope>NUCLEOTIDE SEQUENCE</scope>
    <source>
        <tissue evidence="11">Whole organism</tissue>
    </source>
</reference>
<dbReference type="SUPFAM" id="SSF57903">
    <property type="entry name" value="FYVE/PHD zinc finger"/>
    <property type="match status" value="1"/>
</dbReference>
<feature type="compositionally biased region" description="Basic residues" evidence="9">
    <location>
        <begin position="321"/>
        <end position="330"/>
    </location>
</feature>
<keyword evidence="11" id="KW-0648">Protein biosynthesis</keyword>
<dbReference type="PROSITE" id="PS01359">
    <property type="entry name" value="ZF_PHD_1"/>
    <property type="match status" value="1"/>
</dbReference>
<protein>
    <submittedName>
        <fullName evidence="11">Transcription initiation factor TFIID subunit 3like [Ceratitis capitata]</fullName>
    </submittedName>
</protein>
<evidence type="ECO:0000256" key="9">
    <source>
        <dbReference type="SAM" id="MobiDB-lite"/>
    </source>
</evidence>
<dbReference type="GO" id="GO:0005669">
    <property type="term" value="C:transcription factor TFIID complex"/>
    <property type="evidence" value="ECO:0007669"/>
    <property type="project" value="TreeGrafter"/>
</dbReference>
<feature type="compositionally biased region" description="Low complexity" evidence="9">
    <location>
        <begin position="341"/>
        <end position="360"/>
    </location>
</feature>
<sequence length="796" mass="86535">MNPGDDYAGAVSRLVLGRICLTLGWHGIHKIPLDIMTDMLKLYIQKLGKESLRIAELRSRSHVNLSDVECTIKKNWGSNGGGGSEGWGPEDCPNFLEDYLAVDFNAGSSPLRVPLFPKPAETDLNFLKPGSREVLRRAVYINDYFPPMYPEEEEGDEAGDILIDPATDTQSPESSHHGRDLREISSVIMTSAGFISPARQGKLPDARHPPPPPVIQQEKEVIKSEPAPVKTPEPPPVIKKEKIHSDVSNSKKLAIFQKRTKPKPPEEPLKPPPPPPAHVPPPPIPAVTVKTEPLLTPKKEDHIDEVMNSVIEKGIAESKSLSKKKRKRQSAHIFEEKPLFSSPSSTKSVQSSPAPSTTPTKAKKAKNMVTAPLTVLPEPPKTSLKPPPPKLPSPPPSPPTPIVKPPPPTLLPPPPPIIASSNPVLFPETPPSKPSKKKDSQPKLVLPPPDLLQMAKHEDRPFSNSLIPRGQLYGFGPPVPEVKEKKKDKEKKKHKKEKNKDKDEKKEKKKNKKDKEKKLLLESSSNLLMPDKVIPSHHPPKTATDSSSASSNSSHPKIKIKEIKHEKNIPSSSSSLSSSVAAAPPSSSSLRLSPIPPSIKESISSVGVNSSSKSSSKSSLSTVKPPKLILKPPKDNYDISSSSSATTTTTASKKPKLDKKDFMTTSSSSLSGVAAGVGSLPSSKAEKKAKKSTKIPKEESNLTPIPDATTSSSIGMITTQTVGHYVDAEGNQIWICPACGKQDDGSPMIGCDKCDDWYHWACVGISAEPAENQDWFCTRCMAKKTNFLDKKGKKKY</sequence>
<dbReference type="SMART" id="SM00576">
    <property type="entry name" value="BTP"/>
    <property type="match status" value="1"/>
</dbReference>
<dbReference type="InterPro" id="IPR013083">
    <property type="entry name" value="Znf_RING/FYVE/PHD"/>
</dbReference>
<feature type="compositionally biased region" description="Low complexity" evidence="9">
    <location>
        <begin position="666"/>
        <end position="683"/>
    </location>
</feature>
<evidence type="ECO:0000256" key="5">
    <source>
        <dbReference type="ARBA" id="ARBA00023015"/>
    </source>
</evidence>
<feature type="compositionally biased region" description="Pro residues" evidence="9">
    <location>
        <begin position="270"/>
        <end position="285"/>
    </location>
</feature>
<organism evidence="11">
    <name type="scientific">Lepeophtheirus salmonis</name>
    <name type="common">Salmon louse</name>
    <name type="synonym">Caligus salmonis</name>
    <dbReference type="NCBI Taxonomy" id="72036"/>
    <lineage>
        <taxon>Eukaryota</taxon>
        <taxon>Metazoa</taxon>
        <taxon>Ecdysozoa</taxon>
        <taxon>Arthropoda</taxon>
        <taxon>Crustacea</taxon>
        <taxon>Multicrustacea</taxon>
        <taxon>Hexanauplia</taxon>
        <taxon>Copepoda</taxon>
        <taxon>Siphonostomatoida</taxon>
        <taxon>Caligidae</taxon>
        <taxon>Lepeophtheirus</taxon>
    </lineage>
</organism>
<accession>A0A0K2TYK9</accession>
<dbReference type="InterPro" id="IPR006565">
    <property type="entry name" value="BTP"/>
</dbReference>
<evidence type="ECO:0000313" key="11">
    <source>
        <dbReference type="EMBL" id="CDW30930.1"/>
    </source>
</evidence>
<dbReference type="InterPro" id="IPR009072">
    <property type="entry name" value="Histone-fold"/>
</dbReference>
<keyword evidence="2" id="KW-0479">Metal-binding</keyword>
<dbReference type="GO" id="GO:0008270">
    <property type="term" value="F:zinc ion binding"/>
    <property type="evidence" value="ECO:0007669"/>
    <property type="project" value="UniProtKB-KW"/>
</dbReference>
<keyword evidence="11" id="KW-0396">Initiation factor</keyword>
<evidence type="ECO:0000256" key="3">
    <source>
        <dbReference type="ARBA" id="ARBA00022771"/>
    </source>
</evidence>
<dbReference type="GO" id="GO:0045944">
    <property type="term" value="P:positive regulation of transcription by RNA polymerase II"/>
    <property type="evidence" value="ECO:0007669"/>
    <property type="project" value="TreeGrafter"/>
</dbReference>
<keyword evidence="6" id="KW-0804">Transcription</keyword>
<dbReference type="Gene3D" id="3.30.40.10">
    <property type="entry name" value="Zinc/RING finger domain, C3HC4 (zinc finger)"/>
    <property type="match status" value="1"/>
</dbReference>
<dbReference type="GO" id="GO:0003743">
    <property type="term" value="F:translation initiation factor activity"/>
    <property type="evidence" value="ECO:0007669"/>
    <property type="project" value="UniProtKB-KW"/>
</dbReference>
<name>A0A0K2TYK9_LEPSM</name>
<keyword evidence="5" id="KW-0805">Transcription regulation</keyword>
<dbReference type="InterPro" id="IPR019786">
    <property type="entry name" value="Zinc_finger_PHD-type_CS"/>
</dbReference>
<keyword evidence="7" id="KW-0539">Nucleus</keyword>
<dbReference type="InterPro" id="IPR011011">
    <property type="entry name" value="Znf_FYVE_PHD"/>
</dbReference>
<feature type="compositionally biased region" description="Pro residues" evidence="9">
    <location>
        <begin position="377"/>
        <end position="417"/>
    </location>
</feature>
<dbReference type="Gene3D" id="1.10.20.10">
    <property type="entry name" value="Histone, subunit A"/>
    <property type="match status" value="1"/>
</dbReference>
<dbReference type="OrthoDB" id="436852at2759"/>
<dbReference type="AlphaFoldDB" id="A0A0K2TYK9"/>
<dbReference type="CDD" id="cd15522">
    <property type="entry name" value="PHD_TAF3"/>
    <property type="match status" value="1"/>
</dbReference>
<evidence type="ECO:0000259" key="10">
    <source>
        <dbReference type="PROSITE" id="PS50016"/>
    </source>
</evidence>
<evidence type="ECO:0000256" key="4">
    <source>
        <dbReference type="ARBA" id="ARBA00022833"/>
    </source>
</evidence>
<dbReference type="EMBL" id="HACA01013569">
    <property type="protein sequence ID" value="CDW30930.1"/>
    <property type="molecule type" value="Transcribed_RNA"/>
</dbReference>
<keyword evidence="3 8" id="KW-0863">Zinc-finger</keyword>
<evidence type="ECO:0000256" key="1">
    <source>
        <dbReference type="ARBA" id="ARBA00004123"/>
    </source>
</evidence>
<proteinExistence type="predicted"/>